<dbReference type="EMBL" id="KV426299">
    <property type="protein sequence ID" value="KZV82884.1"/>
    <property type="molecule type" value="Genomic_DNA"/>
</dbReference>
<dbReference type="InParanoid" id="A0A165CQ60"/>
<reference evidence="1 2" key="1">
    <citation type="journal article" date="2016" name="Mol. Biol. Evol.">
        <title>Comparative Genomics of Early-Diverging Mushroom-Forming Fungi Provides Insights into the Origins of Lignocellulose Decay Capabilities.</title>
        <authorList>
            <person name="Nagy L.G."/>
            <person name="Riley R."/>
            <person name="Tritt A."/>
            <person name="Adam C."/>
            <person name="Daum C."/>
            <person name="Floudas D."/>
            <person name="Sun H."/>
            <person name="Yadav J.S."/>
            <person name="Pangilinan J."/>
            <person name="Larsson K.H."/>
            <person name="Matsuura K."/>
            <person name="Barry K."/>
            <person name="Labutti K."/>
            <person name="Kuo R."/>
            <person name="Ohm R.A."/>
            <person name="Bhattacharya S.S."/>
            <person name="Shirouzu T."/>
            <person name="Yoshinaga Y."/>
            <person name="Martin F.M."/>
            <person name="Grigoriev I.V."/>
            <person name="Hibbett D.S."/>
        </authorList>
    </citation>
    <scope>NUCLEOTIDE SEQUENCE [LARGE SCALE GENOMIC DNA]</scope>
    <source>
        <strain evidence="1 2">HHB12029</strain>
    </source>
</reference>
<dbReference type="OrthoDB" id="3243413at2759"/>
<sequence length="51" mass="6142">LLGEHKWDLFLLNPSVDEVGKASKIYYCHYKSQRDVDKEGWRRVDVQDAWF</sequence>
<accession>A0A165CQ60</accession>
<evidence type="ECO:0000313" key="2">
    <source>
        <dbReference type="Proteomes" id="UP000077266"/>
    </source>
</evidence>
<evidence type="ECO:0000313" key="1">
    <source>
        <dbReference type="EMBL" id="KZV82884.1"/>
    </source>
</evidence>
<dbReference type="AlphaFoldDB" id="A0A165CQ60"/>
<proteinExistence type="predicted"/>
<organism evidence="1 2">
    <name type="scientific">Exidia glandulosa HHB12029</name>
    <dbReference type="NCBI Taxonomy" id="1314781"/>
    <lineage>
        <taxon>Eukaryota</taxon>
        <taxon>Fungi</taxon>
        <taxon>Dikarya</taxon>
        <taxon>Basidiomycota</taxon>
        <taxon>Agaricomycotina</taxon>
        <taxon>Agaricomycetes</taxon>
        <taxon>Auriculariales</taxon>
        <taxon>Exidiaceae</taxon>
        <taxon>Exidia</taxon>
    </lineage>
</organism>
<feature type="non-terminal residue" evidence="1">
    <location>
        <position position="1"/>
    </location>
</feature>
<name>A0A165CQ60_EXIGL</name>
<protein>
    <submittedName>
        <fullName evidence="1">Uncharacterized protein</fullName>
    </submittedName>
</protein>
<gene>
    <name evidence="1" type="ORF">EXIGLDRAFT_595021</name>
</gene>
<dbReference type="Proteomes" id="UP000077266">
    <property type="component" value="Unassembled WGS sequence"/>
</dbReference>
<feature type="non-terminal residue" evidence="1">
    <location>
        <position position="51"/>
    </location>
</feature>
<keyword evidence="2" id="KW-1185">Reference proteome</keyword>